<comment type="caution">
    <text evidence="2">The sequence shown here is derived from an EMBL/GenBank/DDBJ whole genome shotgun (WGS) entry which is preliminary data.</text>
</comment>
<keyword evidence="3" id="KW-1185">Reference proteome</keyword>
<dbReference type="AlphaFoldDB" id="A0AAV9DL03"/>
<gene>
    <name evidence="2" type="ORF">QJS10_CPB12g00914</name>
</gene>
<organism evidence="2 3">
    <name type="scientific">Acorus calamus</name>
    <name type="common">Sweet flag</name>
    <dbReference type="NCBI Taxonomy" id="4465"/>
    <lineage>
        <taxon>Eukaryota</taxon>
        <taxon>Viridiplantae</taxon>
        <taxon>Streptophyta</taxon>
        <taxon>Embryophyta</taxon>
        <taxon>Tracheophyta</taxon>
        <taxon>Spermatophyta</taxon>
        <taxon>Magnoliopsida</taxon>
        <taxon>Liliopsida</taxon>
        <taxon>Acoraceae</taxon>
        <taxon>Acorus</taxon>
    </lineage>
</organism>
<evidence type="ECO:0000313" key="3">
    <source>
        <dbReference type="Proteomes" id="UP001180020"/>
    </source>
</evidence>
<sequence>MTPTKSNALHLLDLLLQCTGSVTMDHLSSTEHVYAYFAHTLHSGLFHILASRPFIVVEWVRVTCMGSSVTDKEEHPVPLIKKPIESEVIPSYDPRECFKTASQPWDKKKSQANKDLEFIEPVLENGELVVPSEDSDLLEMDSHWQYSLVGQILQLGEYAKGYGRGTLANGRSAYCVTQVV</sequence>
<evidence type="ECO:0000313" key="2">
    <source>
        <dbReference type="EMBL" id="KAK1301685.1"/>
    </source>
</evidence>
<feature type="chain" id="PRO_5043317164" evidence="1">
    <location>
        <begin position="24"/>
        <end position="180"/>
    </location>
</feature>
<name>A0AAV9DL03_ACOCL</name>
<reference evidence="2" key="1">
    <citation type="journal article" date="2023" name="Nat. Commun.">
        <title>Diploid and tetraploid genomes of Acorus and the evolution of monocots.</title>
        <authorList>
            <person name="Ma L."/>
            <person name="Liu K.W."/>
            <person name="Li Z."/>
            <person name="Hsiao Y.Y."/>
            <person name="Qi Y."/>
            <person name="Fu T."/>
            <person name="Tang G.D."/>
            <person name="Zhang D."/>
            <person name="Sun W.H."/>
            <person name="Liu D.K."/>
            <person name="Li Y."/>
            <person name="Chen G.Z."/>
            <person name="Liu X.D."/>
            <person name="Liao X.Y."/>
            <person name="Jiang Y.T."/>
            <person name="Yu X."/>
            <person name="Hao Y."/>
            <person name="Huang J."/>
            <person name="Zhao X.W."/>
            <person name="Ke S."/>
            <person name="Chen Y.Y."/>
            <person name="Wu W.L."/>
            <person name="Hsu J.L."/>
            <person name="Lin Y.F."/>
            <person name="Huang M.D."/>
            <person name="Li C.Y."/>
            <person name="Huang L."/>
            <person name="Wang Z.W."/>
            <person name="Zhao X."/>
            <person name="Zhong W.Y."/>
            <person name="Peng D.H."/>
            <person name="Ahmad S."/>
            <person name="Lan S."/>
            <person name="Zhang J.S."/>
            <person name="Tsai W.C."/>
            <person name="Van de Peer Y."/>
            <person name="Liu Z.J."/>
        </authorList>
    </citation>
    <scope>NUCLEOTIDE SEQUENCE</scope>
    <source>
        <strain evidence="2">CP</strain>
    </source>
</reference>
<reference evidence="2" key="2">
    <citation type="submission" date="2023-06" db="EMBL/GenBank/DDBJ databases">
        <authorList>
            <person name="Ma L."/>
            <person name="Liu K.-W."/>
            <person name="Li Z."/>
            <person name="Hsiao Y.-Y."/>
            <person name="Qi Y."/>
            <person name="Fu T."/>
            <person name="Tang G."/>
            <person name="Zhang D."/>
            <person name="Sun W.-H."/>
            <person name="Liu D.-K."/>
            <person name="Li Y."/>
            <person name="Chen G.-Z."/>
            <person name="Liu X.-D."/>
            <person name="Liao X.-Y."/>
            <person name="Jiang Y.-T."/>
            <person name="Yu X."/>
            <person name="Hao Y."/>
            <person name="Huang J."/>
            <person name="Zhao X.-W."/>
            <person name="Ke S."/>
            <person name="Chen Y.-Y."/>
            <person name="Wu W.-L."/>
            <person name="Hsu J.-L."/>
            <person name="Lin Y.-F."/>
            <person name="Huang M.-D."/>
            <person name="Li C.-Y."/>
            <person name="Huang L."/>
            <person name="Wang Z.-W."/>
            <person name="Zhao X."/>
            <person name="Zhong W.-Y."/>
            <person name="Peng D.-H."/>
            <person name="Ahmad S."/>
            <person name="Lan S."/>
            <person name="Zhang J.-S."/>
            <person name="Tsai W.-C."/>
            <person name="Van De Peer Y."/>
            <person name="Liu Z.-J."/>
        </authorList>
    </citation>
    <scope>NUCLEOTIDE SEQUENCE</scope>
    <source>
        <strain evidence="2">CP</strain>
        <tissue evidence="2">Leaves</tissue>
    </source>
</reference>
<accession>A0AAV9DL03</accession>
<dbReference type="Proteomes" id="UP001180020">
    <property type="component" value="Unassembled WGS sequence"/>
</dbReference>
<dbReference type="EMBL" id="JAUJYO010000012">
    <property type="protein sequence ID" value="KAK1301685.1"/>
    <property type="molecule type" value="Genomic_DNA"/>
</dbReference>
<proteinExistence type="predicted"/>
<evidence type="ECO:0000256" key="1">
    <source>
        <dbReference type="SAM" id="SignalP"/>
    </source>
</evidence>
<feature type="signal peptide" evidence="1">
    <location>
        <begin position="1"/>
        <end position="23"/>
    </location>
</feature>
<protein>
    <submittedName>
        <fullName evidence="2">Uncharacterized protein</fullName>
    </submittedName>
</protein>
<keyword evidence="1" id="KW-0732">Signal</keyword>